<proteinExistence type="predicted"/>
<evidence type="ECO:0000256" key="1">
    <source>
        <dbReference type="SAM" id="Phobius"/>
    </source>
</evidence>
<evidence type="ECO:0000313" key="3">
    <source>
        <dbReference type="Proteomes" id="UP000215005"/>
    </source>
</evidence>
<keyword evidence="1" id="KW-1133">Transmembrane helix</keyword>
<organism evidence="2 3">
    <name type="scientific">Nocardiopsis gilva YIM 90087</name>
    <dbReference type="NCBI Taxonomy" id="1235441"/>
    <lineage>
        <taxon>Bacteria</taxon>
        <taxon>Bacillati</taxon>
        <taxon>Actinomycetota</taxon>
        <taxon>Actinomycetes</taxon>
        <taxon>Streptosporangiales</taxon>
        <taxon>Nocardiopsidaceae</taxon>
        <taxon>Nocardiopsis</taxon>
    </lineage>
</organism>
<dbReference type="KEGG" id="ngv:CDO52_00400"/>
<keyword evidence="1" id="KW-0812">Transmembrane</keyword>
<feature type="transmembrane region" description="Helical" evidence="1">
    <location>
        <begin position="147"/>
        <end position="169"/>
    </location>
</feature>
<reference evidence="2 3" key="1">
    <citation type="submission" date="2017-08" db="EMBL/GenBank/DDBJ databases">
        <title>The complete genome sequence of Nocardiopsis gilva YIM 90087.</title>
        <authorList>
            <person name="Yin M."/>
            <person name="Tang S."/>
        </authorList>
    </citation>
    <scope>NUCLEOTIDE SEQUENCE [LARGE SCALE GENOMIC DNA]</scope>
    <source>
        <strain evidence="2 3">YIM 90087</strain>
    </source>
</reference>
<feature type="transmembrane region" description="Helical" evidence="1">
    <location>
        <begin position="211"/>
        <end position="233"/>
    </location>
</feature>
<keyword evidence="3" id="KW-1185">Reference proteome</keyword>
<evidence type="ECO:0000313" key="2">
    <source>
        <dbReference type="EMBL" id="ASU81439.1"/>
    </source>
</evidence>
<dbReference type="AlphaFoldDB" id="A0A223S084"/>
<gene>
    <name evidence="2" type="ORF">CDO52_00400</name>
</gene>
<protein>
    <submittedName>
        <fullName evidence="2">Uncharacterized protein</fullName>
    </submittedName>
</protein>
<dbReference type="Proteomes" id="UP000215005">
    <property type="component" value="Chromosome"/>
</dbReference>
<dbReference type="EMBL" id="CP022753">
    <property type="protein sequence ID" value="ASU81439.1"/>
    <property type="molecule type" value="Genomic_DNA"/>
</dbReference>
<sequence>MSALSPTWILRSTVATVLALLVGIAVVVGVAFLVAKEAPDGVRDLRAYKAAERCPTAPSAPAECRWTQEFTVSGTHLTHKRSESNRALLTDAAGGRWETRYPSHGPVLFRLDDGDKVTGTIWRGRLTEIASEGDSQETYAAPDNMRAGVLILALITVPPGLLMTAACAWRLRRHGAPAPTPGMVATLGLAFGLFVAGPFSPLVLGDRDKNFWIVAAAWLPMAATLTFVARIYVTRKRSPDTAAG</sequence>
<accession>A0A223S084</accession>
<dbReference type="OrthoDB" id="4239081at2"/>
<keyword evidence="1" id="KW-0472">Membrane</keyword>
<dbReference type="RefSeq" id="WP_017619431.1">
    <property type="nucleotide sequence ID" value="NZ_ANBG01000243.1"/>
</dbReference>
<feature type="transmembrane region" description="Helical" evidence="1">
    <location>
        <begin position="12"/>
        <end position="35"/>
    </location>
</feature>
<name>A0A223S084_9ACTN</name>
<feature type="transmembrane region" description="Helical" evidence="1">
    <location>
        <begin position="181"/>
        <end position="199"/>
    </location>
</feature>